<dbReference type="AlphaFoldDB" id="A0A9D1ZB10"/>
<evidence type="ECO:0000313" key="2">
    <source>
        <dbReference type="EMBL" id="HIY79717.1"/>
    </source>
</evidence>
<accession>A0A9D1ZB10</accession>
<reference evidence="2" key="1">
    <citation type="journal article" date="2021" name="PeerJ">
        <title>Extensive microbial diversity within the chicken gut microbiome revealed by metagenomics and culture.</title>
        <authorList>
            <person name="Gilroy R."/>
            <person name="Ravi A."/>
            <person name="Getino M."/>
            <person name="Pursley I."/>
            <person name="Horton D.L."/>
            <person name="Alikhan N.F."/>
            <person name="Baker D."/>
            <person name="Gharbi K."/>
            <person name="Hall N."/>
            <person name="Watson M."/>
            <person name="Adriaenssens E.M."/>
            <person name="Foster-Nyarko E."/>
            <person name="Jarju S."/>
            <person name="Secka A."/>
            <person name="Antonio M."/>
            <person name="Oren A."/>
            <person name="Chaudhuri R.R."/>
            <person name="La Ragione R."/>
            <person name="Hildebrand F."/>
            <person name="Pallen M.J."/>
        </authorList>
    </citation>
    <scope>NUCLEOTIDE SEQUENCE</scope>
    <source>
        <strain evidence="2">ChiHjej10B9-743</strain>
    </source>
</reference>
<evidence type="ECO:0000259" key="1">
    <source>
        <dbReference type="Pfam" id="PF25509"/>
    </source>
</evidence>
<dbReference type="GO" id="GO:0016787">
    <property type="term" value="F:hydrolase activity"/>
    <property type="evidence" value="ECO:0007669"/>
    <property type="project" value="UniProtKB-KW"/>
</dbReference>
<name>A0A9D1ZB10_9ACTN</name>
<protein>
    <submittedName>
        <fullName evidence="2">Haloacid dehalogenase-like hydrolase</fullName>
    </submittedName>
</protein>
<keyword evidence="2" id="KW-0378">Hydrolase</keyword>
<reference evidence="2" key="2">
    <citation type="submission" date="2021-04" db="EMBL/GenBank/DDBJ databases">
        <authorList>
            <person name="Gilroy R."/>
        </authorList>
    </citation>
    <scope>NUCLEOTIDE SEQUENCE</scope>
    <source>
        <strain evidence="2">ChiHjej10B9-743</strain>
    </source>
</reference>
<dbReference type="SUPFAM" id="SSF51395">
    <property type="entry name" value="FMN-linked oxidoreductases"/>
    <property type="match status" value="1"/>
</dbReference>
<dbReference type="Pfam" id="PF25509">
    <property type="entry name" value="DUF7916"/>
    <property type="match status" value="1"/>
</dbReference>
<dbReference type="InterPro" id="IPR057238">
    <property type="entry name" value="DUF7916"/>
</dbReference>
<dbReference type="Proteomes" id="UP000824133">
    <property type="component" value="Unassembled WGS sequence"/>
</dbReference>
<organism evidence="2 3">
    <name type="scientific">Candidatus Olsenella excrementavium</name>
    <dbReference type="NCBI Taxonomy" id="2838709"/>
    <lineage>
        <taxon>Bacteria</taxon>
        <taxon>Bacillati</taxon>
        <taxon>Actinomycetota</taxon>
        <taxon>Coriobacteriia</taxon>
        <taxon>Coriobacteriales</taxon>
        <taxon>Atopobiaceae</taxon>
        <taxon>Olsenella</taxon>
    </lineage>
</organism>
<feature type="domain" description="DUF7916" evidence="1">
    <location>
        <begin position="5"/>
        <end position="303"/>
    </location>
</feature>
<evidence type="ECO:0000313" key="3">
    <source>
        <dbReference type="Proteomes" id="UP000824133"/>
    </source>
</evidence>
<comment type="caution">
    <text evidence="2">The sequence shown here is derived from an EMBL/GenBank/DDBJ whole genome shotgun (WGS) entry which is preliminary data.</text>
</comment>
<dbReference type="EMBL" id="DXCP01000034">
    <property type="protein sequence ID" value="HIY79717.1"/>
    <property type="molecule type" value="Genomic_DNA"/>
</dbReference>
<sequence>MRRLISCDTSDLEGRTRAEILGALEASEGRVIVQELSLFRDTMMLEPITDAEIACAFGADLILLNAFDCVNPHVAGIDAPAEETIRTLKRYTGRLIGLNLEPVGTSETLGELEAMPEGRAGTVENALRARDLGFDFILLTGNPGTGVDNAAIIEATRAMREALGDDMIIFAGKMHAAGSRAEAGEKIVSKEDIRAFAEAGADVILLPAPGTVPGVTFEFVHEMVSYIHELGKLSLTAIGTSQEGASAATIEQIALMCKMTGTDLHHVGDAGVGGLNPENLMAYSIAIRGKRHTYLRMARSINR</sequence>
<proteinExistence type="predicted"/>
<gene>
    <name evidence="2" type="ORF">IAA42_04690</name>
</gene>